<proteinExistence type="predicted"/>
<name>A0A6L8UT61_9BACL</name>
<evidence type="ECO:0008006" key="3">
    <source>
        <dbReference type="Google" id="ProtNLM"/>
    </source>
</evidence>
<organism evidence="1 2">
    <name type="scientific">Paenibacillus silvestris</name>
    <dbReference type="NCBI Taxonomy" id="2606219"/>
    <lineage>
        <taxon>Bacteria</taxon>
        <taxon>Bacillati</taxon>
        <taxon>Bacillota</taxon>
        <taxon>Bacilli</taxon>
        <taxon>Bacillales</taxon>
        <taxon>Paenibacillaceae</taxon>
        <taxon>Paenibacillus</taxon>
    </lineage>
</organism>
<protein>
    <recommendedName>
        <fullName evidence="3">Colicin D immunity protein domain-containing protein</fullName>
    </recommendedName>
</protein>
<dbReference type="EMBL" id="WTUZ01000007">
    <property type="protein sequence ID" value="MZQ81094.1"/>
    <property type="molecule type" value="Genomic_DNA"/>
</dbReference>
<dbReference type="AlphaFoldDB" id="A0A6L8UT61"/>
<evidence type="ECO:0000313" key="1">
    <source>
        <dbReference type="EMBL" id="MZQ81094.1"/>
    </source>
</evidence>
<comment type="caution">
    <text evidence="1">The sequence shown here is derived from an EMBL/GenBank/DDBJ whole genome shotgun (WGS) entry which is preliminary data.</text>
</comment>
<keyword evidence="2" id="KW-1185">Reference proteome</keyword>
<dbReference type="RefSeq" id="WP_161405405.1">
    <property type="nucleotide sequence ID" value="NZ_WTUZ01000007.1"/>
</dbReference>
<gene>
    <name evidence="1" type="ORF">GQF01_02960</name>
</gene>
<dbReference type="Proteomes" id="UP000481087">
    <property type="component" value="Unassembled WGS sequence"/>
</dbReference>
<accession>A0A6L8UT61</accession>
<evidence type="ECO:0000313" key="2">
    <source>
        <dbReference type="Proteomes" id="UP000481087"/>
    </source>
</evidence>
<reference evidence="1 2" key="1">
    <citation type="submission" date="2019-12" db="EMBL/GenBank/DDBJ databases">
        <title>Paenibacillus sp. nov. sp. isolated from soil.</title>
        <authorList>
            <person name="Kim J."/>
            <person name="Jeong S.E."/>
            <person name="Jung H.S."/>
            <person name="Jeon C.O."/>
        </authorList>
    </citation>
    <scope>NUCLEOTIDE SEQUENCE [LARGE SCALE GENOMIC DNA]</scope>
    <source>
        <strain evidence="1 2">5J-6</strain>
    </source>
</reference>
<sequence length="102" mass="12108">MRIKKSEFKNVALEIVKVFEMSIEYVGFPFSEREKINAFYESKFDEDGERIKKLIMNVEYDFFGSTNFKDRNDPKNKVLFEEISSDLKGIREDLENYADKKG</sequence>